<organism evidence="1 2">
    <name type="scientific">Streptomyces thermolilacinus SPC6</name>
    <dbReference type="NCBI Taxonomy" id="1306406"/>
    <lineage>
        <taxon>Bacteria</taxon>
        <taxon>Bacillati</taxon>
        <taxon>Actinomycetota</taxon>
        <taxon>Actinomycetes</taxon>
        <taxon>Kitasatosporales</taxon>
        <taxon>Streptomycetaceae</taxon>
        <taxon>Streptomyces</taxon>
    </lineage>
</organism>
<protein>
    <submittedName>
        <fullName evidence="1">Uncharacterized protein</fullName>
    </submittedName>
</protein>
<dbReference type="EMBL" id="ASHX02000001">
    <property type="protein sequence ID" value="OEJ95842.1"/>
    <property type="molecule type" value="Genomic_DNA"/>
</dbReference>
<comment type="caution">
    <text evidence="1">The sequence shown here is derived from an EMBL/GenBank/DDBJ whole genome shotgun (WGS) entry which is preliminary data.</text>
</comment>
<dbReference type="Proteomes" id="UP000095329">
    <property type="component" value="Unassembled WGS sequence"/>
</dbReference>
<keyword evidence="2" id="KW-1185">Reference proteome</keyword>
<dbReference type="Pfam" id="PF19384">
    <property type="entry name" value="DUF5959"/>
    <property type="match status" value="1"/>
</dbReference>
<dbReference type="InterPro" id="IPR046003">
    <property type="entry name" value="DUF5959"/>
</dbReference>
<sequence>MTEPGPMDLVHLADPEGTRFVVRVVGRFQPGVLTGHDTLRVDVLASTSFVDARLDTFLSPRDLDSWERQLSRMGPGRTAGVDRDRGLSFGIRMHEDGCLSVQLTDPDRLTTLLGTEPQGDWIAEHRGRLEQVRAAWPREVVETAPGAYAWSPDRKR</sequence>
<dbReference type="AlphaFoldDB" id="A0A1D3DU39"/>
<evidence type="ECO:0000313" key="1">
    <source>
        <dbReference type="EMBL" id="OEJ95842.1"/>
    </source>
</evidence>
<dbReference type="eggNOG" id="ENOG503494T">
    <property type="taxonomic scope" value="Bacteria"/>
</dbReference>
<gene>
    <name evidence="1" type="ORF">J116_016535</name>
</gene>
<reference evidence="1 2" key="1">
    <citation type="journal article" date="2013" name="Genome Announc.">
        <title>Genome Sequence of Streptomyces violaceusniger Strain SPC6, a Halotolerant Streptomycete That Exhibits Rapid Growth and Development.</title>
        <authorList>
            <person name="Chen X."/>
            <person name="Zhang B."/>
            <person name="Zhang W."/>
            <person name="Wu X."/>
            <person name="Zhang M."/>
            <person name="Chen T."/>
            <person name="Liu G."/>
            <person name="Dyson P."/>
        </authorList>
    </citation>
    <scope>NUCLEOTIDE SEQUENCE [LARGE SCALE GENOMIC DNA]</scope>
    <source>
        <strain evidence="1 2">SPC6</strain>
    </source>
</reference>
<dbReference type="STRING" id="1306406.J116_016535"/>
<evidence type="ECO:0000313" key="2">
    <source>
        <dbReference type="Proteomes" id="UP000095329"/>
    </source>
</evidence>
<name>A0A1D3DU39_9ACTN</name>
<proteinExistence type="predicted"/>
<accession>A0A1D3DU39</accession>